<dbReference type="Proteomes" id="UP001209755">
    <property type="component" value="Unassembled WGS sequence"/>
</dbReference>
<dbReference type="InterPro" id="IPR010865">
    <property type="entry name" value="DUF1499"/>
</dbReference>
<keyword evidence="2" id="KW-1185">Reference proteome</keyword>
<organism evidence="1 2">
    <name type="scientific">Rhodobium gokarnense</name>
    <dbReference type="NCBI Taxonomy" id="364296"/>
    <lineage>
        <taxon>Bacteria</taxon>
        <taxon>Pseudomonadati</taxon>
        <taxon>Pseudomonadota</taxon>
        <taxon>Alphaproteobacteria</taxon>
        <taxon>Hyphomicrobiales</taxon>
        <taxon>Rhodobiaceae</taxon>
        <taxon>Rhodobium</taxon>
    </lineage>
</organism>
<dbReference type="RefSeq" id="WP_264600852.1">
    <property type="nucleotide sequence ID" value="NZ_JAOQNS010000003.1"/>
</dbReference>
<evidence type="ECO:0000313" key="2">
    <source>
        <dbReference type="Proteomes" id="UP001209755"/>
    </source>
</evidence>
<protein>
    <submittedName>
        <fullName evidence="1">Uncharacterized protein (DUF1499 family)</fullName>
    </submittedName>
</protein>
<gene>
    <name evidence="1" type="ORF">M2319_001529</name>
</gene>
<name>A0ABT3H9X9_9HYPH</name>
<evidence type="ECO:0000313" key="1">
    <source>
        <dbReference type="EMBL" id="MCW2307207.1"/>
    </source>
</evidence>
<accession>A0ABT3H9X9</accession>
<sequence>MIRLEGQRMHGTGSPVLRKNRAPLLDRLWERIAGPADQGPAAFAKLTRRSSPNDALACSPGACAIKVDIELPFYAPEPEALLRRLDSIALDLRPVDRVDGGARPDYRRYVFRTTLMRFPDTLDAEAEAIEEGKTALRLYSRSLLGRSDLGANRKRLEAIAARLKTDAAD</sequence>
<reference evidence="2" key="1">
    <citation type="submission" date="2023-07" db="EMBL/GenBank/DDBJ databases">
        <title>Genome sequencing of Purple Non-Sulfur Bacteria from various extreme environments.</title>
        <authorList>
            <person name="Mayer M."/>
        </authorList>
    </citation>
    <scope>NUCLEOTIDE SEQUENCE [LARGE SCALE GENOMIC DNA]</scope>
    <source>
        <strain evidence="2">DSM 17935</strain>
    </source>
</reference>
<proteinExistence type="predicted"/>
<comment type="caution">
    <text evidence="1">The sequence shown here is derived from an EMBL/GenBank/DDBJ whole genome shotgun (WGS) entry which is preliminary data.</text>
</comment>
<dbReference type="EMBL" id="JAOQNS010000003">
    <property type="protein sequence ID" value="MCW2307207.1"/>
    <property type="molecule type" value="Genomic_DNA"/>
</dbReference>
<dbReference type="Pfam" id="PF07386">
    <property type="entry name" value="DUF1499"/>
    <property type="match status" value="1"/>
</dbReference>